<evidence type="ECO:0000313" key="2">
    <source>
        <dbReference type="Proteomes" id="UP001638806"/>
    </source>
</evidence>
<name>A0ACC4DP57_PURLI</name>
<keyword evidence="2" id="KW-1185">Reference proteome</keyword>
<evidence type="ECO:0000313" key="1">
    <source>
        <dbReference type="EMBL" id="KAL3957299.1"/>
    </source>
</evidence>
<accession>A0ACC4DP57</accession>
<organism evidence="1 2">
    <name type="scientific">Purpureocillium lilacinum</name>
    <name type="common">Paecilomyces lilacinus</name>
    <dbReference type="NCBI Taxonomy" id="33203"/>
    <lineage>
        <taxon>Eukaryota</taxon>
        <taxon>Fungi</taxon>
        <taxon>Dikarya</taxon>
        <taxon>Ascomycota</taxon>
        <taxon>Pezizomycotina</taxon>
        <taxon>Sordariomycetes</taxon>
        <taxon>Hypocreomycetidae</taxon>
        <taxon>Hypocreales</taxon>
        <taxon>Ophiocordycipitaceae</taxon>
        <taxon>Purpureocillium</taxon>
    </lineage>
</organism>
<dbReference type="EMBL" id="JBGNUJ010000007">
    <property type="protein sequence ID" value="KAL3957299.1"/>
    <property type="molecule type" value="Genomic_DNA"/>
</dbReference>
<comment type="caution">
    <text evidence="1">The sequence shown here is derived from an EMBL/GenBank/DDBJ whole genome shotgun (WGS) entry which is preliminary data.</text>
</comment>
<protein>
    <submittedName>
        <fullName evidence="1">Uncharacterized protein</fullName>
    </submittedName>
</protein>
<reference evidence="1" key="1">
    <citation type="submission" date="2024-12" db="EMBL/GenBank/DDBJ databases">
        <title>Comparative genomics and development of molecular markers within Purpureocillium lilacinum and among Purpureocillium species.</title>
        <authorList>
            <person name="Yeh Z.-Y."/>
            <person name="Ni N.-T."/>
            <person name="Lo P.-H."/>
            <person name="Mushyakhwo K."/>
            <person name="Lin C.-F."/>
            <person name="Nai Y.-S."/>
        </authorList>
    </citation>
    <scope>NUCLEOTIDE SEQUENCE</scope>
    <source>
        <strain evidence="1">NCHU-NPUST-175</strain>
    </source>
</reference>
<dbReference type="Proteomes" id="UP001638806">
    <property type="component" value="Unassembled WGS sequence"/>
</dbReference>
<sequence>MPHTVTSSLRIKKHPVKPLRAAFQPAYFHSHAMAAKSLYICSPAAIPPHLPLAPSLLDTLPAWTVLPRFLLPIFDAAEASVAQAAYEDLVLLRLFGGNLGRKCPESVAARVGRELFSRAAILALRRSPWVGNGEASVDRSKCSESACLRCVLGASSRAIQFLPDIVRVGL</sequence>
<proteinExistence type="predicted"/>
<gene>
    <name evidence="1" type="ORF">ACCO45_007877</name>
</gene>